<name>A0AAV2YUT3_9STRA</name>
<evidence type="ECO:0000259" key="3">
    <source>
        <dbReference type="Pfam" id="PF00225"/>
    </source>
</evidence>
<dbReference type="Gene3D" id="3.40.850.10">
    <property type="entry name" value="Kinesin motor domain"/>
    <property type="match status" value="1"/>
</dbReference>
<feature type="compositionally biased region" description="Low complexity" evidence="2">
    <location>
        <begin position="823"/>
        <end position="841"/>
    </location>
</feature>
<feature type="domain" description="Kinesin motor" evidence="3">
    <location>
        <begin position="7"/>
        <end position="88"/>
    </location>
</feature>
<comment type="caution">
    <text evidence="4">The sequence shown here is derived from an EMBL/GenBank/DDBJ whole genome shotgun (WGS) entry which is preliminary data.</text>
</comment>
<sequence length="969" mass="109197">MSPGVASITFERVFDASAGNAPTDLFQHSIGHGVCQVVRGFQVSIMAAGAAASGKSFVVHGDRGNQAPGLIELCIAQVFEELRDSTDAQLFVGFFASSLGGELLHLAPSLPSVTTDVIQQYRYLSQPVHSEDEALGVYEQARQLMTQAQGVSFAMVLSVETTDEDGTGRCCGQLVCVDPKDNAIVEPTVVVDGKSAHFADTHFPVERVLTKHFGQCLGNNWNSFVVVSIRTPAQFQQQAIQSLLYACKAKDIYSQCKPNVVKAVAALSSPASSPKVLPLSTHEADDVDTTPNDVSTGYQRKIVAERIHKAYQFAKTASQSTSNEVHTNVSEMGHELDAMLLRAGVASPPTSLMEKMSALQGVLLHLEKKIESESSIKEKCVDRISKLSQTMSFQVVEHEKHVQQLEQENAELEQKLHHMENKCTQVAETVQHLEAEVMAMRARQATDLSSSPSELGGNERALLQKFSSRLEAAMEEAKGVVQMKDEVILTLEMRVKELINDNEASRDAWKKQESGLNTEIQTLNSRVEELGHKLEQQQERMSEELARLQQQKSDLMLKVTKVNLEAESLRKSLIMREEHAQDALATVREETQEHMEQQLHETNQQLAQLRYQLAYERSIHKAVSAAKEKEYEALERRLGEELLMKDKEMRRLEKKAKILLRECSAQKSATSAQIQDMEIQLADLAQREQEARAVAFATEKRLEEVLASERQLQDVVVELKQEMLQYTSQLENMRLAMQSEDPSVRLAQQEEQARRRLEDLERTLTQQMLEKEMIMSQQHETQIQELMKRHSEELLSMEMEHLRLRRKNSDKENRKSNDKEGSLRSSCSSSSSSRSTTSLTSPATAYEQKSLDELDSLLQRTNKRSTRQRSCSSKSDAALQQALLEREEQVKVLRERNADLTRALAIANEQETMAKDQIQRSMVEQQSWERTHDQLQEELNKLKQENWSLTLALQVTERTNASRKGLLTS</sequence>
<dbReference type="GO" id="GO:0003777">
    <property type="term" value="F:microtubule motor activity"/>
    <property type="evidence" value="ECO:0007669"/>
    <property type="project" value="InterPro"/>
</dbReference>
<dbReference type="Proteomes" id="UP001146120">
    <property type="component" value="Unassembled WGS sequence"/>
</dbReference>
<dbReference type="AlphaFoldDB" id="A0AAV2YUT3"/>
<keyword evidence="1" id="KW-0175">Coiled coil</keyword>
<organism evidence="4 5">
    <name type="scientific">Lagenidium giganteum</name>
    <dbReference type="NCBI Taxonomy" id="4803"/>
    <lineage>
        <taxon>Eukaryota</taxon>
        <taxon>Sar</taxon>
        <taxon>Stramenopiles</taxon>
        <taxon>Oomycota</taxon>
        <taxon>Peronosporomycetes</taxon>
        <taxon>Pythiales</taxon>
        <taxon>Pythiaceae</taxon>
    </lineage>
</organism>
<evidence type="ECO:0000256" key="2">
    <source>
        <dbReference type="SAM" id="MobiDB-lite"/>
    </source>
</evidence>
<feature type="region of interest" description="Disordered" evidence="2">
    <location>
        <begin position="804"/>
        <end position="851"/>
    </location>
</feature>
<evidence type="ECO:0000313" key="4">
    <source>
        <dbReference type="EMBL" id="DAZ97058.1"/>
    </source>
</evidence>
<dbReference type="Pfam" id="PF00225">
    <property type="entry name" value="Kinesin"/>
    <property type="match status" value="1"/>
</dbReference>
<evidence type="ECO:0000313" key="5">
    <source>
        <dbReference type="Proteomes" id="UP001146120"/>
    </source>
</evidence>
<feature type="coiled-coil region" evidence="1">
    <location>
        <begin position="883"/>
        <end position="952"/>
    </location>
</feature>
<protein>
    <recommendedName>
        <fullName evidence="3">Kinesin motor domain-containing protein</fullName>
    </recommendedName>
</protein>
<dbReference type="EMBL" id="DAKRPA010000147">
    <property type="protein sequence ID" value="DAZ97058.1"/>
    <property type="molecule type" value="Genomic_DNA"/>
</dbReference>
<dbReference type="GO" id="GO:0008017">
    <property type="term" value="F:microtubule binding"/>
    <property type="evidence" value="ECO:0007669"/>
    <property type="project" value="InterPro"/>
</dbReference>
<gene>
    <name evidence="4" type="ORF">N0F65_001242</name>
</gene>
<accession>A0AAV2YUT3</accession>
<feature type="coiled-coil region" evidence="1">
    <location>
        <begin position="395"/>
        <end position="436"/>
    </location>
</feature>
<dbReference type="InterPro" id="IPR001752">
    <property type="entry name" value="Kinesin_motor_dom"/>
</dbReference>
<feature type="coiled-coil region" evidence="1">
    <location>
        <begin position="520"/>
        <end position="565"/>
    </location>
</feature>
<reference evidence="4" key="2">
    <citation type="journal article" date="2023" name="Microbiol Resour">
        <title>Decontamination and Annotation of the Draft Genome Sequence of the Oomycete Lagenidium giganteum ARSEF 373.</title>
        <authorList>
            <person name="Morgan W.R."/>
            <person name="Tartar A."/>
        </authorList>
    </citation>
    <scope>NUCLEOTIDE SEQUENCE</scope>
    <source>
        <strain evidence="4">ARSEF 373</strain>
    </source>
</reference>
<feature type="compositionally biased region" description="Basic and acidic residues" evidence="2">
    <location>
        <begin position="804"/>
        <end position="822"/>
    </location>
</feature>
<dbReference type="SUPFAM" id="SSF52540">
    <property type="entry name" value="P-loop containing nucleoside triphosphate hydrolases"/>
    <property type="match status" value="1"/>
</dbReference>
<dbReference type="InterPro" id="IPR027417">
    <property type="entry name" value="P-loop_NTPase"/>
</dbReference>
<proteinExistence type="predicted"/>
<evidence type="ECO:0000256" key="1">
    <source>
        <dbReference type="SAM" id="Coils"/>
    </source>
</evidence>
<dbReference type="GO" id="GO:0007018">
    <property type="term" value="P:microtubule-based movement"/>
    <property type="evidence" value="ECO:0007669"/>
    <property type="project" value="InterPro"/>
</dbReference>
<keyword evidence="5" id="KW-1185">Reference proteome</keyword>
<dbReference type="InterPro" id="IPR036961">
    <property type="entry name" value="Kinesin_motor_dom_sf"/>
</dbReference>
<dbReference type="GO" id="GO:0005524">
    <property type="term" value="F:ATP binding"/>
    <property type="evidence" value="ECO:0007669"/>
    <property type="project" value="InterPro"/>
</dbReference>
<reference evidence="4" key="1">
    <citation type="submission" date="2022-11" db="EMBL/GenBank/DDBJ databases">
        <authorList>
            <person name="Morgan W.R."/>
            <person name="Tartar A."/>
        </authorList>
    </citation>
    <scope>NUCLEOTIDE SEQUENCE</scope>
    <source>
        <strain evidence="4">ARSEF 373</strain>
    </source>
</reference>